<feature type="region of interest" description="Disordered" evidence="7">
    <location>
        <begin position="463"/>
        <end position="513"/>
    </location>
</feature>
<feature type="region of interest" description="Disordered" evidence="7">
    <location>
        <begin position="190"/>
        <end position="223"/>
    </location>
</feature>
<dbReference type="PANTHER" id="PTHR23502">
    <property type="entry name" value="MAJOR FACILITATOR SUPERFAMILY"/>
    <property type="match status" value="1"/>
</dbReference>
<feature type="compositionally biased region" description="Polar residues" evidence="7">
    <location>
        <begin position="1427"/>
        <end position="1436"/>
    </location>
</feature>
<feature type="transmembrane region" description="Helical" evidence="8">
    <location>
        <begin position="1070"/>
        <end position="1091"/>
    </location>
</feature>
<feature type="compositionally biased region" description="Acidic residues" evidence="7">
    <location>
        <begin position="413"/>
        <end position="422"/>
    </location>
</feature>
<keyword evidence="4 8" id="KW-0812">Transmembrane</keyword>
<feature type="transmembrane region" description="Helical" evidence="8">
    <location>
        <begin position="1133"/>
        <end position="1156"/>
    </location>
</feature>
<feature type="region of interest" description="Disordered" evidence="7">
    <location>
        <begin position="1"/>
        <end position="46"/>
    </location>
</feature>
<feature type="region of interest" description="Disordered" evidence="7">
    <location>
        <begin position="1310"/>
        <end position="1355"/>
    </location>
</feature>
<feature type="transmembrane region" description="Helical" evidence="8">
    <location>
        <begin position="1044"/>
        <end position="1064"/>
    </location>
</feature>
<feature type="compositionally biased region" description="Basic and acidic residues" evidence="7">
    <location>
        <begin position="1453"/>
        <end position="1464"/>
    </location>
</feature>
<keyword evidence="6 8" id="KW-0472">Membrane</keyword>
<comment type="subcellular location">
    <subcellularLocation>
        <location evidence="1">Cell membrane</location>
        <topology evidence="1">Multi-pass membrane protein</topology>
    </subcellularLocation>
</comment>
<feature type="transmembrane region" description="Helical" evidence="8">
    <location>
        <begin position="760"/>
        <end position="777"/>
    </location>
</feature>
<dbReference type="Proteomes" id="UP000829685">
    <property type="component" value="Unassembled WGS sequence"/>
</dbReference>
<feature type="transmembrane region" description="Helical" evidence="8">
    <location>
        <begin position="693"/>
        <end position="723"/>
    </location>
</feature>
<accession>A0A9Q0AU01</accession>
<dbReference type="GO" id="GO:0005886">
    <property type="term" value="C:plasma membrane"/>
    <property type="evidence" value="ECO:0007669"/>
    <property type="project" value="UniProtKB-SubCell"/>
</dbReference>
<feature type="transmembrane region" description="Helical" evidence="8">
    <location>
        <begin position="960"/>
        <end position="981"/>
    </location>
</feature>
<keyword evidence="2" id="KW-0813">Transport</keyword>
<protein>
    <recommendedName>
        <fullName evidence="11">Polyamine transport protein</fullName>
    </recommendedName>
</protein>
<dbReference type="SUPFAM" id="SSF103473">
    <property type="entry name" value="MFS general substrate transporter"/>
    <property type="match status" value="1"/>
</dbReference>
<evidence type="ECO:0000256" key="3">
    <source>
        <dbReference type="ARBA" id="ARBA00022475"/>
    </source>
</evidence>
<comment type="caution">
    <text evidence="9">The sequence shown here is derived from an EMBL/GenBank/DDBJ whole genome shotgun (WGS) entry which is preliminary data.</text>
</comment>
<evidence type="ECO:0000256" key="5">
    <source>
        <dbReference type="ARBA" id="ARBA00022989"/>
    </source>
</evidence>
<proteinExistence type="predicted"/>
<dbReference type="EMBL" id="JAFIMR010000005">
    <property type="protein sequence ID" value="KAI1878695.1"/>
    <property type="molecule type" value="Genomic_DNA"/>
</dbReference>
<evidence type="ECO:0000256" key="8">
    <source>
        <dbReference type="SAM" id="Phobius"/>
    </source>
</evidence>
<feature type="compositionally biased region" description="Polar residues" evidence="7">
    <location>
        <begin position="37"/>
        <end position="46"/>
    </location>
</feature>
<keyword evidence="3" id="KW-1003">Cell membrane</keyword>
<evidence type="ECO:0000256" key="4">
    <source>
        <dbReference type="ARBA" id="ARBA00022692"/>
    </source>
</evidence>
<evidence type="ECO:0000256" key="1">
    <source>
        <dbReference type="ARBA" id="ARBA00004651"/>
    </source>
</evidence>
<evidence type="ECO:0000256" key="7">
    <source>
        <dbReference type="SAM" id="MobiDB-lite"/>
    </source>
</evidence>
<dbReference type="InterPro" id="IPR036259">
    <property type="entry name" value="MFS_trans_sf"/>
</dbReference>
<feature type="transmembrane region" description="Helical" evidence="8">
    <location>
        <begin position="846"/>
        <end position="872"/>
    </location>
</feature>
<dbReference type="GO" id="GO:0022857">
    <property type="term" value="F:transmembrane transporter activity"/>
    <property type="evidence" value="ECO:0007669"/>
    <property type="project" value="TreeGrafter"/>
</dbReference>
<dbReference type="Gene3D" id="1.20.1250.20">
    <property type="entry name" value="MFS general substrate transporter like domains"/>
    <property type="match status" value="1"/>
</dbReference>
<dbReference type="CDD" id="cd06174">
    <property type="entry name" value="MFS"/>
    <property type="match status" value="1"/>
</dbReference>
<feature type="region of interest" description="Disordered" evidence="7">
    <location>
        <begin position="131"/>
        <end position="162"/>
    </location>
</feature>
<organism evidence="9 10">
    <name type="scientific">Neoarthrinium moseri</name>
    <dbReference type="NCBI Taxonomy" id="1658444"/>
    <lineage>
        <taxon>Eukaryota</taxon>
        <taxon>Fungi</taxon>
        <taxon>Dikarya</taxon>
        <taxon>Ascomycota</taxon>
        <taxon>Pezizomycotina</taxon>
        <taxon>Sordariomycetes</taxon>
        <taxon>Xylariomycetidae</taxon>
        <taxon>Amphisphaeriales</taxon>
        <taxon>Apiosporaceae</taxon>
        <taxon>Neoarthrinium</taxon>
    </lineage>
</organism>
<feature type="region of interest" description="Disordered" evidence="7">
    <location>
        <begin position="397"/>
        <end position="422"/>
    </location>
</feature>
<feature type="compositionally biased region" description="Polar residues" evidence="7">
    <location>
        <begin position="1466"/>
        <end position="1481"/>
    </location>
</feature>
<sequence>MVQPNHSPVTFAKDTDVSLSSLRPSDSNPSLRVVSNRPPSFRSTGSKTVYRHALLKVGNIQGESSEKDLPVPPVLTPTDPVTMMLHASPEELGGHGQHNHGGHHGVSKVRPALEGEMKTATDSDDNFPFAVGDSQAQNHHHDGHHGQSRGFLPGFGDKSQDLPASFEEHVESGIMIREKSKLVAQSGDAHLETGMPGTQASDRRASDGTTFEGKRMISPGDFTSSMEQKNLAEDTSVGTDVLPRSLTVDMLRDRLDEWKRTRNGEQRRLSEDELLSAETADQLKQRFFPEGLDRKRAVQWIRDLLKPRKPYTPKFTQLPGKQHPRHEAHEDFPDHARSALTTRVTTFSDQNETDSGSMNEAMRNLEQLLSEALHIANEVAGQDRGHVDDDHLHLCPMESSHHGSHPPSIHESLEEDMSTEDEDKADLAMRRPIVFVGANEGFIHGCDAISFRALKRHGLVMPDNCDGKVRGPAPPDRRSSLRRQPKYYRRADRSRRSPVLPMPPPDKQLKRQRSYDTNLAYEEDNEGRITQPHTKAVPNSREVREYIRVFHAPPITARESSRNLRKLSNNHMAYAIIQDKNVSMLRRAPTDICSLDGSASDDVIEFTTPSQSEPRSRTVSKLKSPQDHAYTAPLVGNMGNIHQRTPSKRGRDLRIVSLRGRSHVSIKDAKFSLTKSYRRQPIARDWSVARKRFVAIVVCLGTGLIGILTGIYAGVVPAVQYYIADTNHIAILGNVAMYLGMALPTFFCWPLPLLHGRRPYILSGLALAMPLIFPQAITVSAHRSARTNAWKWALLLPRGFMGVSLGFANMNFHSTLTDLFGASLMSSNPHQEVVDEHDVRRHGGGLGVWLGVWTWCFIGSLSIGFMMGALIIDNLAPAWGFYISIILIAIVLMLNVMTPEVRRSAWRRSVAESRTGDRVSRRVARGEIMMHRVQDGPKWWGQEVWHGAALSLEMLRQPGFTIMAVYLAWIYAQVVLVIILLGSLTSRYYRLRATYVGAAVSSVAIGAMAAVPFQKANLFSRARHHPSLSNQLTIDKKLTWTSHLVRRAIFTIILPIAGVMYAVVSFGPPVHLLFPCLFAAIVGFSSCLAIAECNGFLMETWDCSDLQPGMTGRSKSIKSLKKTNYSSFPRVQAGYAVIHSLGFIFAAGATGIGGIAQRSLGQRAATAVVASILLLLTLLLFAVLARFRQVQIIPRSRTMEMDKWTEERRSTLRRRKSADRKDRNDVPEEKIDWRPLIIGNPLEKNRRVNILELGALTRWTEIRKRNLLIDQSAHLNRQALDLARRELGQRGQDMLEDLHRGGAMVTDLVRKVSKRSVRSKNSNGSSTDDEDSRLPREGIGHTHASNTPPPFVERDCFIGQSVPEEVDDDSSVIEVGNIEDDYNLRHHSRDHASHAQSKVRPYEEFEMQNLRGTEPRSTPAKKESPDLPSTTRTVSGITREHHSHTGPKVQPADPKKAELEEAHGSHMQSKVKSSAGSQTKP</sequence>
<feature type="region of interest" description="Disordered" evidence="7">
    <location>
        <begin position="1203"/>
        <end position="1225"/>
    </location>
</feature>
<feature type="compositionally biased region" description="Basic and acidic residues" evidence="7">
    <location>
        <begin position="465"/>
        <end position="479"/>
    </location>
</feature>
<feature type="region of interest" description="Disordered" evidence="7">
    <location>
        <begin position="1383"/>
        <end position="1481"/>
    </location>
</feature>
<name>A0A9Q0AU01_9PEZI</name>
<reference evidence="9" key="1">
    <citation type="submission" date="2021-03" db="EMBL/GenBank/DDBJ databases">
        <title>Revisited historic fungal species revealed as producer of novel bioactive compounds through whole genome sequencing and comparative genomics.</title>
        <authorList>
            <person name="Vignolle G.A."/>
            <person name="Hochenegger N."/>
            <person name="Mach R.L."/>
            <person name="Mach-Aigner A.R."/>
            <person name="Javad Rahimi M."/>
            <person name="Salim K.A."/>
            <person name="Chan C.M."/>
            <person name="Lim L.B.L."/>
            <person name="Cai F."/>
            <person name="Druzhinina I.S."/>
            <person name="U'Ren J.M."/>
            <person name="Derntl C."/>
        </authorList>
    </citation>
    <scope>NUCLEOTIDE SEQUENCE</scope>
    <source>
        <strain evidence="9">TUCIM 5799</strain>
    </source>
</reference>
<feature type="transmembrane region" description="Helical" evidence="8">
    <location>
        <begin position="878"/>
        <end position="898"/>
    </location>
</feature>
<gene>
    <name evidence="9" type="ORF">JX265_002872</name>
</gene>
<feature type="transmembrane region" description="Helical" evidence="8">
    <location>
        <begin position="993"/>
        <end position="1013"/>
    </location>
</feature>
<dbReference type="PANTHER" id="PTHR23502:SF186">
    <property type="entry name" value="MAJOR FACILITATOR SUPERFAMILY (MFS) PROFILE DOMAIN-CONTAINING PROTEIN"/>
    <property type="match status" value="1"/>
</dbReference>
<evidence type="ECO:0000313" key="9">
    <source>
        <dbReference type="EMBL" id="KAI1878695.1"/>
    </source>
</evidence>
<evidence type="ECO:0000313" key="10">
    <source>
        <dbReference type="Proteomes" id="UP000829685"/>
    </source>
</evidence>
<feature type="transmembrane region" description="Helical" evidence="8">
    <location>
        <begin position="1168"/>
        <end position="1187"/>
    </location>
</feature>
<evidence type="ECO:0000256" key="2">
    <source>
        <dbReference type="ARBA" id="ARBA00022448"/>
    </source>
</evidence>
<feature type="compositionally biased region" description="Polar residues" evidence="7">
    <location>
        <begin position="17"/>
        <end position="30"/>
    </location>
</feature>
<evidence type="ECO:0000256" key="6">
    <source>
        <dbReference type="ARBA" id="ARBA00023136"/>
    </source>
</evidence>
<keyword evidence="10" id="KW-1185">Reference proteome</keyword>
<feature type="transmembrane region" description="Helical" evidence="8">
    <location>
        <begin position="729"/>
        <end position="748"/>
    </location>
</feature>
<keyword evidence="5 8" id="KW-1133">Transmembrane helix</keyword>
<evidence type="ECO:0008006" key="11">
    <source>
        <dbReference type="Google" id="ProtNLM"/>
    </source>
</evidence>